<evidence type="ECO:0000313" key="3">
    <source>
        <dbReference type="Proteomes" id="UP001522868"/>
    </source>
</evidence>
<evidence type="ECO:0008006" key="4">
    <source>
        <dbReference type="Google" id="ProtNLM"/>
    </source>
</evidence>
<dbReference type="RefSeq" id="WP_248631148.1">
    <property type="nucleotide sequence ID" value="NZ_JALPTH010000001.1"/>
</dbReference>
<feature type="transmembrane region" description="Helical" evidence="1">
    <location>
        <begin position="61"/>
        <end position="83"/>
    </location>
</feature>
<organism evidence="2 3">
    <name type="scientific">Streptomyces lichenis</name>
    <dbReference type="NCBI Taxonomy" id="2306967"/>
    <lineage>
        <taxon>Bacteria</taxon>
        <taxon>Bacillati</taxon>
        <taxon>Actinomycetota</taxon>
        <taxon>Actinomycetes</taxon>
        <taxon>Kitasatosporales</taxon>
        <taxon>Streptomycetaceae</taxon>
        <taxon>Streptomyces</taxon>
    </lineage>
</organism>
<protein>
    <recommendedName>
        <fullName evidence="4">Cation/H+ exchanger domain-containing protein</fullName>
    </recommendedName>
</protein>
<feature type="transmembrane region" description="Helical" evidence="1">
    <location>
        <begin position="26"/>
        <end position="49"/>
    </location>
</feature>
<comment type="caution">
    <text evidence="2">The sequence shown here is derived from an EMBL/GenBank/DDBJ whole genome shotgun (WGS) entry which is preliminary data.</text>
</comment>
<name>A0ABT0I3P2_9ACTN</name>
<accession>A0ABT0I3P2</accession>
<keyword evidence="1" id="KW-1133">Transmembrane helix</keyword>
<gene>
    <name evidence="2" type="ORF">M1O15_00700</name>
</gene>
<keyword evidence="1" id="KW-0472">Membrane</keyword>
<dbReference type="Proteomes" id="UP001522868">
    <property type="component" value="Unassembled WGS sequence"/>
</dbReference>
<dbReference type="EMBL" id="JALPTH010000001">
    <property type="protein sequence ID" value="MCK8675953.1"/>
    <property type="molecule type" value="Genomic_DNA"/>
</dbReference>
<sequence length="108" mass="11024">MPAFFGLLGLLRSGGALLPGGKPATAARLLAGVPMAAGLTVGIARLTTFLGCEPIARARPVTALGATVIVGVVVVTTAAGTLLPARTPLRWDRTAGRRARRRSAQALR</sequence>
<proteinExistence type="predicted"/>
<keyword evidence="1" id="KW-0812">Transmembrane</keyword>
<evidence type="ECO:0000256" key="1">
    <source>
        <dbReference type="SAM" id="Phobius"/>
    </source>
</evidence>
<reference evidence="2 3" key="1">
    <citation type="submission" date="2022-04" db="EMBL/GenBank/DDBJ databases">
        <title>Streptomyces sp. nov. LCR6-01 isolated from Lichen of Dirinaria sp.</title>
        <authorList>
            <person name="Kanchanasin P."/>
            <person name="Tanasupawat S."/>
            <person name="Phongsopitanun W."/>
        </authorList>
    </citation>
    <scope>NUCLEOTIDE SEQUENCE [LARGE SCALE GENOMIC DNA]</scope>
    <source>
        <strain evidence="2 3">LCR6-01</strain>
    </source>
</reference>
<keyword evidence="3" id="KW-1185">Reference proteome</keyword>
<evidence type="ECO:0000313" key="2">
    <source>
        <dbReference type="EMBL" id="MCK8675953.1"/>
    </source>
</evidence>